<protein>
    <recommendedName>
        <fullName evidence="3">C2H2-type domain-containing protein</fullName>
    </recommendedName>
</protein>
<comment type="caution">
    <text evidence="4">The sequence shown here is derived from an EMBL/GenBank/DDBJ whole genome shotgun (WGS) entry which is preliminary data.</text>
</comment>
<feature type="domain" description="C2H2-type" evidence="3">
    <location>
        <begin position="33"/>
        <end position="61"/>
    </location>
</feature>
<dbReference type="SUPFAM" id="SSF57667">
    <property type="entry name" value="beta-beta-alpha zinc fingers"/>
    <property type="match status" value="1"/>
</dbReference>
<proteinExistence type="predicted"/>
<dbReference type="Gene3D" id="3.30.160.60">
    <property type="entry name" value="Classic Zinc Finger"/>
    <property type="match status" value="1"/>
</dbReference>
<organism evidence="4 5">
    <name type="scientific">Meloidogyne enterolobii</name>
    <name type="common">Root-knot nematode worm</name>
    <name type="synonym">Meloidogyne mayaguensis</name>
    <dbReference type="NCBI Taxonomy" id="390850"/>
    <lineage>
        <taxon>Eukaryota</taxon>
        <taxon>Metazoa</taxon>
        <taxon>Ecdysozoa</taxon>
        <taxon>Nematoda</taxon>
        <taxon>Chromadorea</taxon>
        <taxon>Rhabditida</taxon>
        <taxon>Tylenchina</taxon>
        <taxon>Tylenchomorpha</taxon>
        <taxon>Tylenchoidea</taxon>
        <taxon>Meloidogynidae</taxon>
        <taxon>Meloidogyninae</taxon>
        <taxon>Meloidogyne</taxon>
    </lineage>
</organism>
<evidence type="ECO:0000256" key="2">
    <source>
        <dbReference type="SAM" id="MobiDB-lite"/>
    </source>
</evidence>
<dbReference type="AlphaFoldDB" id="A0A6V7XZT3"/>
<dbReference type="InterPro" id="IPR013087">
    <property type="entry name" value="Znf_C2H2_type"/>
</dbReference>
<feature type="compositionally biased region" description="Basic and acidic residues" evidence="2">
    <location>
        <begin position="76"/>
        <end position="90"/>
    </location>
</feature>
<dbReference type="PROSITE" id="PS00028">
    <property type="entry name" value="ZINC_FINGER_C2H2_1"/>
    <property type="match status" value="1"/>
</dbReference>
<dbReference type="InterPro" id="IPR036236">
    <property type="entry name" value="Znf_C2H2_sf"/>
</dbReference>
<dbReference type="GO" id="GO:0008270">
    <property type="term" value="F:zinc ion binding"/>
    <property type="evidence" value="ECO:0007669"/>
    <property type="project" value="UniProtKB-KW"/>
</dbReference>
<keyword evidence="1" id="KW-0479">Metal-binding</keyword>
<keyword evidence="1" id="KW-0862">Zinc</keyword>
<feature type="region of interest" description="Disordered" evidence="2">
    <location>
        <begin position="74"/>
        <end position="122"/>
    </location>
</feature>
<evidence type="ECO:0000313" key="4">
    <source>
        <dbReference type="EMBL" id="CAD2204814.1"/>
    </source>
</evidence>
<dbReference type="Proteomes" id="UP000580250">
    <property type="component" value="Unassembled WGS sequence"/>
</dbReference>
<feature type="region of interest" description="Disordered" evidence="2">
    <location>
        <begin position="144"/>
        <end position="168"/>
    </location>
</feature>
<sequence>MEGTKLKCPHCPAKVDSRRFTYHLECCVASKKFPCDICGRRFATQKGVSGHLSRFHTADERGTEFKCKYCEQGSNSRKDMDKHEMVHEEAGGPGFRSRSRSRSRGPVENRSETSVQSPATPVYRAANNNSATNYSLSNDLFTTQSDEMMPRYPTSRSRSLNVDRSRSKPAVVAQVSSHVRDSQVYKRPTNITWASINPTPNNIANITLSSLNSIHNQREDLNVSSTTADVNLEQNESHINNTNIFDGDAIRKRMAEENKGFANAVKLLRKENKSLRTFCLTNDFQLSDNDPIEQIIREYEKRFGYLSESDEDM</sequence>
<reference evidence="4 5" key="1">
    <citation type="submission" date="2020-08" db="EMBL/GenBank/DDBJ databases">
        <authorList>
            <person name="Koutsovoulos G."/>
            <person name="Danchin GJ E."/>
        </authorList>
    </citation>
    <scope>NUCLEOTIDE SEQUENCE [LARGE SCALE GENOMIC DNA]</scope>
</reference>
<accession>A0A6V7XZT3</accession>
<dbReference type="OrthoDB" id="654211at2759"/>
<keyword evidence="1" id="KW-0863">Zinc-finger</keyword>
<evidence type="ECO:0000313" key="5">
    <source>
        <dbReference type="Proteomes" id="UP000580250"/>
    </source>
</evidence>
<name>A0A6V7XZT3_MELEN</name>
<dbReference type="SMART" id="SM00355">
    <property type="entry name" value="ZnF_C2H2"/>
    <property type="match status" value="2"/>
</dbReference>
<evidence type="ECO:0000259" key="3">
    <source>
        <dbReference type="PROSITE" id="PS50157"/>
    </source>
</evidence>
<dbReference type="PROSITE" id="PS50157">
    <property type="entry name" value="ZINC_FINGER_C2H2_2"/>
    <property type="match status" value="1"/>
</dbReference>
<evidence type="ECO:0000256" key="1">
    <source>
        <dbReference type="PROSITE-ProRule" id="PRU00042"/>
    </source>
</evidence>
<dbReference type="EMBL" id="CAJEWN010002675">
    <property type="protein sequence ID" value="CAD2204814.1"/>
    <property type="molecule type" value="Genomic_DNA"/>
</dbReference>
<gene>
    <name evidence="4" type="ORF">MENT_LOCUS58579</name>
</gene>